<name>B6TJT6_MAIZE</name>
<dbReference type="AlphaFoldDB" id="B6TJT6"/>
<accession>B6TJT6</accession>
<reference evidence="1" key="1">
    <citation type="journal article" date="2009" name="Plant Mol. Biol.">
        <title>Insights into corn genes derived from large-scale cDNA sequencing.</title>
        <authorList>
            <person name="Alexandrov N.N."/>
            <person name="Brover V.V."/>
            <person name="Freidin S."/>
            <person name="Troukhan M.E."/>
            <person name="Tatarinova T.V."/>
            <person name="Zhang H."/>
            <person name="Swaller T.J."/>
            <person name="Lu Y.P."/>
            <person name="Bouck J."/>
            <person name="Flavell R.B."/>
            <person name="Feldmann K.A."/>
        </authorList>
    </citation>
    <scope>NUCLEOTIDE SEQUENCE</scope>
</reference>
<dbReference type="EMBL" id="EU965251">
    <property type="protein sequence ID" value="ACG37369.1"/>
    <property type="molecule type" value="mRNA"/>
</dbReference>
<organism evidence="1">
    <name type="scientific">Zea mays</name>
    <name type="common">Maize</name>
    <dbReference type="NCBI Taxonomy" id="4577"/>
    <lineage>
        <taxon>Eukaryota</taxon>
        <taxon>Viridiplantae</taxon>
        <taxon>Streptophyta</taxon>
        <taxon>Embryophyta</taxon>
        <taxon>Tracheophyta</taxon>
        <taxon>Spermatophyta</taxon>
        <taxon>Magnoliopsida</taxon>
        <taxon>Liliopsida</taxon>
        <taxon>Poales</taxon>
        <taxon>Poaceae</taxon>
        <taxon>PACMAD clade</taxon>
        <taxon>Panicoideae</taxon>
        <taxon>Andropogonodae</taxon>
        <taxon>Andropogoneae</taxon>
        <taxon>Tripsacinae</taxon>
        <taxon>Zea</taxon>
    </lineage>
</organism>
<proteinExistence type="evidence at transcript level"/>
<protein>
    <submittedName>
        <fullName evidence="1">Uncharacterized protein</fullName>
    </submittedName>
</protein>
<evidence type="ECO:0000313" key="1">
    <source>
        <dbReference type="EMBL" id="ACG37369.1"/>
    </source>
</evidence>
<sequence>MCCRPHLPSPSHSCSFSARSHGRAPHVRRSSLAPSPPLELAPVELTCARRLPCSSPMDASFLICVQGFPSHGRPQPHGRPRLALPPSPPQARLGMEAGHRTQHTNLTGHTLCFSPLSAAPVSSS</sequence>